<dbReference type="EMBL" id="VSRR010001024">
    <property type="protein sequence ID" value="MPC21843.1"/>
    <property type="molecule type" value="Genomic_DNA"/>
</dbReference>
<proteinExistence type="predicted"/>
<comment type="caution">
    <text evidence="2">The sequence shown here is derived from an EMBL/GenBank/DDBJ whole genome shotgun (WGS) entry which is preliminary data.</text>
</comment>
<keyword evidence="1" id="KW-0812">Transmembrane</keyword>
<sequence>MGEEPASLGMHSFSPLKTKIYPGSSVTLSTDLAVLVFIAFSASHVVAMSAREVLPDSSASDV</sequence>
<reference evidence="2 3" key="1">
    <citation type="submission" date="2019-05" db="EMBL/GenBank/DDBJ databases">
        <title>Another draft genome of Portunus trituberculatus and its Hox gene families provides insights of decapod evolution.</title>
        <authorList>
            <person name="Jeong J.-H."/>
            <person name="Song I."/>
            <person name="Kim S."/>
            <person name="Choi T."/>
            <person name="Kim D."/>
            <person name="Ryu S."/>
            <person name="Kim W."/>
        </authorList>
    </citation>
    <scope>NUCLEOTIDE SEQUENCE [LARGE SCALE GENOMIC DNA]</scope>
    <source>
        <tissue evidence="2">Muscle</tissue>
    </source>
</reference>
<feature type="transmembrane region" description="Helical" evidence="1">
    <location>
        <begin position="20"/>
        <end position="42"/>
    </location>
</feature>
<evidence type="ECO:0000313" key="2">
    <source>
        <dbReference type="EMBL" id="MPC21843.1"/>
    </source>
</evidence>
<dbReference type="Proteomes" id="UP000324222">
    <property type="component" value="Unassembled WGS sequence"/>
</dbReference>
<keyword evidence="1" id="KW-0472">Membrane</keyword>
<keyword evidence="1" id="KW-1133">Transmembrane helix</keyword>
<organism evidence="2 3">
    <name type="scientific">Portunus trituberculatus</name>
    <name type="common">Swimming crab</name>
    <name type="synonym">Neptunus trituberculatus</name>
    <dbReference type="NCBI Taxonomy" id="210409"/>
    <lineage>
        <taxon>Eukaryota</taxon>
        <taxon>Metazoa</taxon>
        <taxon>Ecdysozoa</taxon>
        <taxon>Arthropoda</taxon>
        <taxon>Crustacea</taxon>
        <taxon>Multicrustacea</taxon>
        <taxon>Malacostraca</taxon>
        <taxon>Eumalacostraca</taxon>
        <taxon>Eucarida</taxon>
        <taxon>Decapoda</taxon>
        <taxon>Pleocyemata</taxon>
        <taxon>Brachyura</taxon>
        <taxon>Eubrachyura</taxon>
        <taxon>Portunoidea</taxon>
        <taxon>Portunidae</taxon>
        <taxon>Portuninae</taxon>
        <taxon>Portunus</taxon>
    </lineage>
</organism>
<accession>A0A5B7DL27</accession>
<protein>
    <submittedName>
        <fullName evidence="2">Uncharacterized protein</fullName>
    </submittedName>
</protein>
<evidence type="ECO:0000256" key="1">
    <source>
        <dbReference type="SAM" id="Phobius"/>
    </source>
</evidence>
<dbReference type="AlphaFoldDB" id="A0A5B7DL27"/>
<gene>
    <name evidence="2" type="ORF">E2C01_014844</name>
</gene>
<evidence type="ECO:0000313" key="3">
    <source>
        <dbReference type="Proteomes" id="UP000324222"/>
    </source>
</evidence>
<name>A0A5B7DL27_PORTR</name>
<keyword evidence="3" id="KW-1185">Reference proteome</keyword>